<evidence type="ECO:0000313" key="7">
    <source>
        <dbReference type="Proteomes" id="UP000215043"/>
    </source>
</evidence>
<keyword evidence="6" id="KW-1185">Reference proteome</keyword>
<reference evidence="5 6" key="1">
    <citation type="journal article" date="2014" name="PLoS ONE">
        <title>Identification and Characterization of a New Erythromycin Biosynthetic Gene Cluster in Actinopolyspora erythraea YIM90600, a Novel Erythronolide-Producing Halophilic Actinomycete Isolated from Salt Field.</title>
        <authorList>
            <person name="Chen D."/>
            <person name="Feng J."/>
            <person name="Huang L."/>
            <person name="Zhang Q."/>
            <person name="Wu J."/>
            <person name="Zhu X."/>
            <person name="Duan Y."/>
            <person name="Xu Z."/>
        </authorList>
    </citation>
    <scope>NUCLEOTIDE SEQUENCE [LARGE SCALE GENOMIC DNA]</scope>
    <source>
        <strain evidence="5 6">YIM90600</strain>
    </source>
</reference>
<dbReference type="EMBL" id="JPMV01000040">
    <property type="protein sequence ID" value="KGI79689.1"/>
    <property type="molecule type" value="Genomic_DNA"/>
</dbReference>
<sequence>MLTYPPSSFAGYVDSAYRSGSLIVQPRMGFGDPETMRRGLVEVRRSGVRAVGTITLDSYTRTGDYEALRRALDDGVPLNGFPLVTYPHEVTASVLEGVWDSEFPVQVRHGCPLPGDIFAAISDLGLDASEGGPVSYCLPYSRVPLEESIAAWSRACERFAVTSERGVLPHVESFGGCMLGQLCPPSLLLTLTVLEGMFFRAHGLTSVSLSYAQQTHFEQDLEALAALRRLGEEFLPDIDWHTVVYAYMGVYPFERLAAEALLRDAAELAVRGGAGRLLVKTPAEAHRIPTIAENVRSLRLAAAAAAGVENAGAAGVRRETGIYEEARALIEAVLELGEDPGTALGRSFERGLLDVPYCLHPDNPGRARSYVDETGRLRWASVGAMPIGPVPDTREITGSDLLASLYYVQRKYDRHALREMRVEPEGNEPGGDLTIR</sequence>
<dbReference type="Proteomes" id="UP000215043">
    <property type="component" value="Chromosome"/>
</dbReference>
<evidence type="ECO:0000313" key="6">
    <source>
        <dbReference type="Proteomes" id="UP000029737"/>
    </source>
</evidence>
<dbReference type="GO" id="GO:0031419">
    <property type="term" value="F:cobalamin binding"/>
    <property type="evidence" value="ECO:0007669"/>
    <property type="project" value="UniProtKB-KW"/>
</dbReference>
<keyword evidence="1" id="KW-0846">Cobalamin</keyword>
<dbReference type="PIRSF" id="PIRSF001495">
    <property type="entry name" value="Met_asp_mut_epsi"/>
    <property type="match status" value="1"/>
</dbReference>
<dbReference type="AlphaFoldDB" id="A0A099D0X2"/>
<dbReference type="KEGG" id="aey:CDG81_18240"/>
<dbReference type="RefSeq" id="WP_043577816.1">
    <property type="nucleotide sequence ID" value="NZ_CP022752.1"/>
</dbReference>
<keyword evidence="2" id="KW-0413">Isomerase</keyword>
<dbReference type="Pfam" id="PF06368">
    <property type="entry name" value="Met_asp_mut_E"/>
    <property type="match status" value="1"/>
</dbReference>
<dbReference type="GO" id="GO:0019670">
    <property type="term" value="P:anaerobic L-glutamate catabolic process"/>
    <property type="evidence" value="ECO:0007669"/>
    <property type="project" value="InterPro"/>
</dbReference>
<dbReference type="EMBL" id="CP022752">
    <property type="protein sequence ID" value="ASU79880.1"/>
    <property type="molecule type" value="Genomic_DNA"/>
</dbReference>
<dbReference type="InterPro" id="IPR006396">
    <property type="entry name" value="Glu_mut_E"/>
</dbReference>
<evidence type="ECO:0000313" key="5">
    <source>
        <dbReference type="EMBL" id="KGI79689.1"/>
    </source>
</evidence>
<evidence type="ECO:0000256" key="3">
    <source>
        <dbReference type="ARBA" id="ARBA00023285"/>
    </source>
</evidence>
<dbReference type="HOGENOM" id="CLU_029922_1_0_11"/>
<dbReference type="eggNOG" id="COG4865">
    <property type="taxonomic scope" value="Bacteria"/>
</dbReference>
<dbReference type="Proteomes" id="UP000029737">
    <property type="component" value="Unassembled WGS sequence"/>
</dbReference>
<gene>
    <name evidence="4" type="ORF">CDG81_18240</name>
    <name evidence="5" type="ORF">IL38_21805</name>
</gene>
<dbReference type="Gene3D" id="3.20.20.240">
    <property type="entry name" value="Methylmalonyl-CoA mutase"/>
    <property type="match status" value="1"/>
</dbReference>
<proteinExistence type="predicted"/>
<dbReference type="SUPFAM" id="SSF51703">
    <property type="entry name" value="Cobalamin (vitamin B12)-dependent enzymes"/>
    <property type="match status" value="1"/>
</dbReference>
<evidence type="ECO:0000313" key="4">
    <source>
        <dbReference type="EMBL" id="ASU79880.1"/>
    </source>
</evidence>
<evidence type="ECO:0000256" key="2">
    <source>
        <dbReference type="ARBA" id="ARBA00023235"/>
    </source>
</evidence>
<reference evidence="4 7" key="2">
    <citation type="submission" date="2017-08" db="EMBL/GenBank/DDBJ databases">
        <title>The complete genome sequence of moderately halophilic actinomycete Actinopolyspora erythraea YIM 90600, the producer of novel erythromycin, novel actinopolysporins A-C and tubercidin.</title>
        <authorList>
            <person name="Yin M."/>
            <person name="Tang S."/>
        </authorList>
    </citation>
    <scope>NUCLEOTIDE SEQUENCE [LARGE SCALE GENOMIC DNA]</scope>
    <source>
        <strain evidence="4 7">YIM 90600</strain>
    </source>
</reference>
<dbReference type="GO" id="GO:0050097">
    <property type="term" value="F:methylaspartate mutase activity"/>
    <property type="evidence" value="ECO:0007669"/>
    <property type="project" value="InterPro"/>
</dbReference>
<evidence type="ECO:0000256" key="1">
    <source>
        <dbReference type="ARBA" id="ARBA00022628"/>
    </source>
</evidence>
<accession>A0A099D0X2</accession>
<dbReference type="InterPro" id="IPR016176">
    <property type="entry name" value="Cbl-dep_enz_cat"/>
</dbReference>
<dbReference type="OrthoDB" id="5332339at2"/>
<keyword evidence="3" id="KW-0170">Cobalt</keyword>
<name>A0A099D0X2_9ACTN</name>
<organism evidence="4 7">
    <name type="scientific">Actinopolyspora erythraea</name>
    <dbReference type="NCBI Taxonomy" id="414996"/>
    <lineage>
        <taxon>Bacteria</taxon>
        <taxon>Bacillati</taxon>
        <taxon>Actinomycetota</taxon>
        <taxon>Actinomycetes</taxon>
        <taxon>Actinopolysporales</taxon>
        <taxon>Actinopolysporaceae</taxon>
        <taxon>Actinopolyspora</taxon>
    </lineage>
</organism>
<protein>
    <submittedName>
        <fullName evidence="4">Methylaspartate mutase</fullName>
    </submittedName>
</protein>